<dbReference type="EMBL" id="JBFAUJ010000015">
    <property type="protein sequence ID" value="MEV8463450.1"/>
    <property type="molecule type" value="Genomic_DNA"/>
</dbReference>
<dbReference type="RefSeq" id="WP_366504537.1">
    <property type="nucleotide sequence ID" value="NZ_JBFAUJ010000015.1"/>
</dbReference>
<gene>
    <name evidence="2" type="ORF">AB0470_28375</name>
</gene>
<proteinExistence type="predicted"/>
<evidence type="ECO:0000313" key="3">
    <source>
        <dbReference type="Proteomes" id="UP001553148"/>
    </source>
</evidence>
<name>A0ABV3KVV7_STRGS</name>
<feature type="compositionally biased region" description="Pro residues" evidence="1">
    <location>
        <begin position="8"/>
        <end position="25"/>
    </location>
</feature>
<evidence type="ECO:0000256" key="1">
    <source>
        <dbReference type="SAM" id="MobiDB-lite"/>
    </source>
</evidence>
<feature type="region of interest" description="Disordered" evidence="1">
    <location>
        <begin position="1"/>
        <end position="76"/>
    </location>
</feature>
<keyword evidence="3" id="KW-1185">Reference proteome</keyword>
<feature type="compositionally biased region" description="Acidic residues" evidence="1">
    <location>
        <begin position="48"/>
        <end position="65"/>
    </location>
</feature>
<accession>A0ABV3KVV7</accession>
<sequence length="76" mass="7983">MGQAPAGWPTPGPAPARAPEYPPFPRAAEQDPGWPGAGSTAPWGISDADGDADWPDEEITSDGEGDDARESWERHA</sequence>
<dbReference type="Proteomes" id="UP001553148">
    <property type="component" value="Unassembled WGS sequence"/>
</dbReference>
<evidence type="ECO:0000313" key="2">
    <source>
        <dbReference type="EMBL" id="MEV8463450.1"/>
    </source>
</evidence>
<organism evidence="2 3">
    <name type="scientific">Streptomyces griseosporeus</name>
    <dbReference type="NCBI Taxonomy" id="1910"/>
    <lineage>
        <taxon>Bacteria</taxon>
        <taxon>Bacillati</taxon>
        <taxon>Actinomycetota</taxon>
        <taxon>Actinomycetes</taxon>
        <taxon>Kitasatosporales</taxon>
        <taxon>Streptomycetaceae</taxon>
        <taxon>Streptomyces</taxon>
    </lineage>
</organism>
<comment type="caution">
    <text evidence="2">The sequence shown here is derived from an EMBL/GenBank/DDBJ whole genome shotgun (WGS) entry which is preliminary data.</text>
</comment>
<protein>
    <submittedName>
        <fullName evidence="2">Uncharacterized protein</fullName>
    </submittedName>
</protein>
<reference evidence="2 3" key="1">
    <citation type="submission" date="2024-06" db="EMBL/GenBank/DDBJ databases">
        <title>The Natural Products Discovery Center: Release of the First 8490 Sequenced Strains for Exploring Actinobacteria Biosynthetic Diversity.</title>
        <authorList>
            <person name="Kalkreuter E."/>
            <person name="Kautsar S.A."/>
            <person name="Yang D."/>
            <person name="Bader C.D."/>
            <person name="Teijaro C.N."/>
            <person name="Fluegel L."/>
            <person name="Davis C.M."/>
            <person name="Simpson J.R."/>
            <person name="Lauterbach L."/>
            <person name="Steele A.D."/>
            <person name="Gui C."/>
            <person name="Meng S."/>
            <person name="Li G."/>
            <person name="Viehrig K."/>
            <person name="Ye F."/>
            <person name="Su P."/>
            <person name="Kiefer A.F."/>
            <person name="Nichols A."/>
            <person name="Cepeda A.J."/>
            <person name="Yan W."/>
            <person name="Fan B."/>
            <person name="Jiang Y."/>
            <person name="Adhikari A."/>
            <person name="Zheng C.-J."/>
            <person name="Schuster L."/>
            <person name="Cowan T.M."/>
            <person name="Smanski M.J."/>
            <person name="Chevrette M.G."/>
            <person name="De Carvalho L.P.S."/>
            <person name="Shen B."/>
        </authorList>
    </citation>
    <scope>NUCLEOTIDE SEQUENCE [LARGE SCALE GENOMIC DNA]</scope>
    <source>
        <strain evidence="2 3">NPDC052360</strain>
    </source>
</reference>
<feature type="compositionally biased region" description="Basic and acidic residues" evidence="1">
    <location>
        <begin position="66"/>
        <end position="76"/>
    </location>
</feature>